<dbReference type="GO" id="GO:0016706">
    <property type="term" value="F:2-oxoglutarate-dependent dioxygenase activity"/>
    <property type="evidence" value="ECO:0007669"/>
    <property type="project" value="UniProtKB-ARBA"/>
</dbReference>
<keyword evidence="2" id="KW-1185">Reference proteome</keyword>
<dbReference type="Proteomes" id="UP000320055">
    <property type="component" value="Unassembled WGS sequence"/>
</dbReference>
<name>A0A563W0G9_9CYAN</name>
<evidence type="ECO:0008006" key="3">
    <source>
        <dbReference type="Google" id="ProtNLM"/>
    </source>
</evidence>
<dbReference type="SUPFAM" id="SSF51197">
    <property type="entry name" value="Clavaminate synthase-like"/>
    <property type="match status" value="1"/>
</dbReference>
<dbReference type="AlphaFoldDB" id="A0A563W0G9"/>
<proteinExistence type="predicted"/>
<protein>
    <recommendedName>
        <fullName evidence="3">Phytanoyl-CoA dioxygenase</fullName>
    </recommendedName>
</protein>
<reference evidence="1 2" key="1">
    <citation type="submission" date="2019-01" db="EMBL/GenBank/DDBJ databases">
        <authorList>
            <person name="Brito A."/>
        </authorList>
    </citation>
    <scope>NUCLEOTIDE SEQUENCE [LARGE SCALE GENOMIC DNA]</scope>
    <source>
        <strain evidence="1">1</strain>
    </source>
</reference>
<dbReference type="EMBL" id="CAACVJ010000479">
    <property type="protein sequence ID" value="VEP17023.1"/>
    <property type="molecule type" value="Genomic_DNA"/>
</dbReference>
<sequence>MSQHDRIVFDLKGYIVKPAVLKEQEVEVLKEFILRQKNEPESLPPHQRRLPGGAFASLIDHPVVMDTLLSVIDPDRDKIRLESVFLNYREMGEGEWSPHAGGRTTNPNYAYNFHDGRIYAGMTRVVWELNEVLENKGGTCFIPGSHKANYNIRSNPLASLDAKDSGLWESYSCPPGSLVIFSEAVRHSADTWQNPHNPRISIFCAYNHINVRHHKPTIPPVVIEKLAPKHQRFFHEVYHPQFDQM</sequence>
<organism evidence="1 2">
    <name type="scientific">Hyella patelloides LEGE 07179</name>
    <dbReference type="NCBI Taxonomy" id="945734"/>
    <lineage>
        <taxon>Bacteria</taxon>
        <taxon>Bacillati</taxon>
        <taxon>Cyanobacteriota</taxon>
        <taxon>Cyanophyceae</taxon>
        <taxon>Pleurocapsales</taxon>
        <taxon>Hyellaceae</taxon>
        <taxon>Hyella</taxon>
    </lineage>
</organism>
<gene>
    <name evidence="1" type="ORF">H1P_530003</name>
</gene>
<evidence type="ECO:0000313" key="2">
    <source>
        <dbReference type="Proteomes" id="UP000320055"/>
    </source>
</evidence>
<dbReference type="OrthoDB" id="9796766at2"/>
<evidence type="ECO:0000313" key="1">
    <source>
        <dbReference type="EMBL" id="VEP17023.1"/>
    </source>
</evidence>
<dbReference type="Pfam" id="PF05721">
    <property type="entry name" value="PhyH"/>
    <property type="match status" value="1"/>
</dbReference>
<dbReference type="InterPro" id="IPR008775">
    <property type="entry name" value="Phytyl_CoA_dOase-like"/>
</dbReference>
<dbReference type="Gene3D" id="2.60.120.620">
    <property type="entry name" value="q2cbj1_9rhob like domain"/>
    <property type="match status" value="1"/>
</dbReference>
<accession>A0A563W0G9</accession>